<dbReference type="Gene3D" id="2.180.10.10">
    <property type="entry name" value="RHS repeat-associated core"/>
    <property type="match status" value="1"/>
</dbReference>
<sequence>MKKIFILLSFSFCLFSFLQAQNPYVELSYPWLNLQQVKESKIKSIMLATMSADNSTVEKQVVLSFNQNGQLVKEECQVGFKYSAAFSYDNSGHLSSAVFSDENSSDTINYLYFPAESKYIRQTAEKTTSGTWDISETSFSYNQSGLLMSVVDFQGIVPSREKPGENSLGRTSETYVNRSEKETTLKSMDVFQTLSYSSKGLLQSWKSENFTYNITETFEYSYDQTGRLVMIDWSQEVNSSKTFVTYEFYK</sequence>
<accession>A0A644YRB1</accession>
<dbReference type="AlphaFoldDB" id="A0A644YRB1"/>
<reference evidence="1" key="1">
    <citation type="submission" date="2019-08" db="EMBL/GenBank/DDBJ databases">
        <authorList>
            <person name="Kucharzyk K."/>
            <person name="Murdoch R.W."/>
            <person name="Higgins S."/>
            <person name="Loffler F."/>
        </authorList>
    </citation>
    <scope>NUCLEOTIDE SEQUENCE</scope>
</reference>
<organism evidence="1">
    <name type="scientific">bioreactor metagenome</name>
    <dbReference type="NCBI Taxonomy" id="1076179"/>
    <lineage>
        <taxon>unclassified sequences</taxon>
        <taxon>metagenomes</taxon>
        <taxon>ecological metagenomes</taxon>
    </lineage>
</organism>
<protein>
    <recommendedName>
        <fullName evidence="2">YD repeat-containing protein</fullName>
    </recommendedName>
</protein>
<evidence type="ECO:0008006" key="2">
    <source>
        <dbReference type="Google" id="ProtNLM"/>
    </source>
</evidence>
<evidence type="ECO:0000313" key="1">
    <source>
        <dbReference type="EMBL" id="MPM30827.1"/>
    </source>
</evidence>
<dbReference type="EMBL" id="VSSQ01005901">
    <property type="protein sequence ID" value="MPM30827.1"/>
    <property type="molecule type" value="Genomic_DNA"/>
</dbReference>
<comment type="caution">
    <text evidence="1">The sequence shown here is derived from an EMBL/GenBank/DDBJ whole genome shotgun (WGS) entry which is preliminary data.</text>
</comment>
<gene>
    <name evidence="1" type="ORF">SDC9_77377</name>
</gene>
<proteinExistence type="predicted"/>
<name>A0A644YRB1_9ZZZZ</name>